<name>A0ABS2VZY6_STRAS</name>
<dbReference type="SUPFAM" id="SSF52266">
    <property type="entry name" value="SGNH hydrolase"/>
    <property type="match status" value="1"/>
</dbReference>
<dbReference type="CDD" id="cd01823">
    <property type="entry name" value="SEST_like"/>
    <property type="match status" value="1"/>
</dbReference>
<evidence type="ECO:0000259" key="2">
    <source>
        <dbReference type="Pfam" id="PF13472"/>
    </source>
</evidence>
<dbReference type="Proteomes" id="UP000788262">
    <property type="component" value="Unassembled WGS sequence"/>
</dbReference>
<keyword evidence="3" id="KW-0378">Hydrolase</keyword>
<dbReference type="InterPro" id="IPR037460">
    <property type="entry name" value="SEST-like"/>
</dbReference>
<feature type="domain" description="SGNH hydrolase-type esterase" evidence="2">
    <location>
        <begin position="94"/>
        <end position="249"/>
    </location>
</feature>
<feature type="compositionally biased region" description="Basic residues" evidence="1">
    <location>
        <begin position="32"/>
        <end position="42"/>
    </location>
</feature>
<dbReference type="PANTHER" id="PTHR37981">
    <property type="entry name" value="LIPASE 2"/>
    <property type="match status" value="1"/>
</dbReference>
<dbReference type="InterPro" id="IPR036514">
    <property type="entry name" value="SGNH_hydro_sf"/>
</dbReference>
<gene>
    <name evidence="3" type="ORF">JS756_31745</name>
</gene>
<proteinExistence type="predicted"/>
<protein>
    <submittedName>
        <fullName evidence="3">SGNH/GDSL hydrolase family protein</fullName>
    </submittedName>
</protein>
<feature type="region of interest" description="Disordered" evidence="1">
    <location>
        <begin position="9"/>
        <end position="61"/>
    </location>
</feature>
<feature type="compositionally biased region" description="Basic and acidic residues" evidence="1">
    <location>
        <begin position="43"/>
        <end position="58"/>
    </location>
</feature>
<dbReference type="EMBL" id="JAFFZS010000042">
    <property type="protein sequence ID" value="MBN0048589.1"/>
    <property type="molecule type" value="Genomic_DNA"/>
</dbReference>
<evidence type="ECO:0000256" key="1">
    <source>
        <dbReference type="SAM" id="MobiDB-lite"/>
    </source>
</evidence>
<dbReference type="PANTHER" id="PTHR37981:SF1">
    <property type="entry name" value="SGNH HYDROLASE-TYPE ESTERASE DOMAIN-CONTAINING PROTEIN"/>
    <property type="match status" value="1"/>
</dbReference>
<reference evidence="3 4" key="1">
    <citation type="submission" date="2021-02" db="EMBL/GenBank/DDBJ databases">
        <title>Whole genome sequencing of Streptomyces actuosus VRA1.</title>
        <authorList>
            <person name="Sen G."/>
            <person name="Sen A."/>
        </authorList>
    </citation>
    <scope>NUCLEOTIDE SEQUENCE [LARGE SCALE GENOMIC DNA]</scope>
    <source>
        <strain evidence="3 4">VRA1</strain>
    </source>
</reference>
<accession>A0ABS2VZY6</accession>
<sequence length="298" mass="30842">MLLGLITLPTVSEPAQAAQRPPPSSPRGSHPVLHHHGGRRTAARPDRTPRRRTEDRPEPAGFPGAVALSCLLAVVPASAASAVPESAGGRNYVALGDSYASAPGVPEPTDPGCGRSSQNYPSLVARQRYAHLTDVTCAGATTASLALGTDGRPAQYDALRRDTDLVTVSIGGNDRVGFSAVLKTCATLSRTDPTGAPCRGHYTEGGRERLLEGIATTAPKVDAVLATIHRRAPHAKVLLVGYPPVFDDDGTGCTSPAAPFAAGDFGYRAASTGRARAGPCRPPWRSAHVPGRGTALRG</sequence>
<evidence type="ECO:0000313" key="3">
    <source>
        <dbReference type="EMBL" id="MBN0048589.1"/>
    </source>
</evidence>
<keyword evidence="4" id="KW-1185">Reference proteome</keyword>
<dbReference type="RefSeq" id="WP_205386721.1">
    <property type="nucleotide sequence ID" value="NZ_JAFFZS010000042.1"/>
</dbReference>
<dbReference type="InterPro" id="IPR013830">
    <property type="entry name" value="SGNH_hydro"/>
</dbReference>
<dbReference type="Gene3D" id="3.40.50.1110">
    <property type="entry name" value="SGNH hydrolase"/>
    <property type="match status" value="1"/>
</dbReference>
<dbReference type="GO" id="GO:0016787">
    <property type="term" value="F:hydrolase activity"/>
    <property type="evidence" value="ECO:0007669"/>
    <property type="project" value="UniProtKB-KW"/>
</dbReference>
<evidence type="ECO:0000313" key="4">
    <source>
        <dbReference type="Proteomes" id="UP000788262"/>
    </source>
</evidence>
<dbReference type="Pfam" id="PF13472">
    <property type="entry name" value="Lipase_GDSL_2"/>
    <property type="match status" value="1"/>
</dbReference>
<organism evidence="3 4">
    <name type="scientific">Streptomyces actuosus</name>
    <dbReference type="NCBI Taxonomy" id="1885"/>
    <lineage>
        <taxon>Bacteria</taxon>
        <taxon>Bacillati</taxon>
        <taxon>Actinomycetota</taxon>
        <taxon>Actinomycetes</taxon>
        <taxon>Kitasatosporales</taxon>
        <taxon>Streptomycetaceae</taxon>
        <taxon>Streptomyces</taxon>
    </lineage>
</organism>
<comment type="caution">
    <text evidence="3">The sequence shown here is derived from an EMBL/GenBank/DDBJ whole genome shotgun (WGS) entry which is preliminary data.</text>
</comment>